<dbReference type="KEGG" id="msq:BKP64_13285"/>
<keyword evidence="1" id="KW-1133">Transmembrane helix</keyword>
<dbReference type="EMBL" id="CP017715">
    <property type="protein sequence ID" value="AOY89057.1"/>
    <property type="molecule type" value="Genomic_DNA"/>
</dbReference>
<dbReference type="OrthoDB" id="6196596at2"/>
<protein>
    <submittedName>
        <fullName evidence="2">Uncharacterized protein</fullName>
    </submittedName>
</protein>
<name>A0A1D9GN57_9GAMM</name>
<evidence type="ECO:0000313" key="3">
    <source>
        <dbReference type="Proteomes" id="UP000177445"/>
    </source>
</evidence>
<reference evidence="2 3" key="1">
    <citation type="submission" date="2016-10" db="EMBL/GenBank/DDBJ databases">
        <title>Marinobacter salinus sp. nov., a moderately halophilic bacterium isolated from a tidal flat environment.</title>
        <authorList>
            <person name="Park S.-J."/>
        </authorList>
    </citation>
    <scope>NUCLEOTIDE SEQUENCE [LARGE SCALE GENOMIC DNA]</scope>
    <source>
        <strain evidence="2 3">Hb8</strain>
    </source>
</reference>
<evidence type="ECO:0000256" key="1">
    <source>
        <dbReference type="SAM" id="Phobius"/>
    </source>
</evidence>
<dbReference type="Proteomes" id="UP000177445">
    <property type="component" value="Chromosome"/>
</dbReference>
<accession>A0A1D9GN57</accession>
<keyword evidence="1" id="KW-0812">Transmembrane</keyword>
<dbReference type="AlphaFoldDB" id="A0A1D9GN57"/>
<feature type="transmembrane region" description="Helical" evidence="1">
    <location>
        <begin position="81"/>
        <end position="103"/>
    </location>
</feature>
<gene>
    <name evidence="2" type="ORF">BKP64_13285</name>
</gene>
<feature type="transmembrane region" description="Helical" evidence="1">
    <location>
        <begin position="16"/>
        <end position="35"/>
    </location>
</feature>
<evidence type="ECO:0000313" key="2">
    <source>
        <dbReference type="EMBL" id="AOY89057.1"/>
    </source>
</evidence>
<proteinExistence type="predicted"/>
<keyword evidence="3" id="KW-1185">Reference proteome</keyword>
<feature type="transmembrane region" description="Helical" evidence="1">
    <location>
        <begin position="47"/>
        <end position="69"/>
    </location>
</feature>
<dbReference type="RefSeq" id="WP_070970920.1">
    <property type="nucleotide sequence ID" value="NZ_CP017715.1"/>
</dbReference>
<dbReference type="STRING" id="1874317.BKP64_13285"/>
<sequence length="112" mass="12405">MPQPDKPSPHPLRKRLLITEFSALAVLLASMSWFSSHTSAGSKLDPAWLIIPAVASLCVFLSFIGLMYLRWVSAADSSNRFRHKVVFSLLAITLIGVWMYGIANTWLSLNAS</sequence>
<organism evidence="2 3">
    <name type="scientific">Marinobacter salinus</name>
    <dbReference type="NCBI Taxonomy" id="1874317"/>
    <lineage>
        <taxon>Bacteria</taxon>
        <taxon>Pseudomonadati</taxon>
        <taxon>Pseudomonadota</taxon>
        <taxon>Gammaproteobacteria</taxon>
        <taxon>Pseudomonadales</taxon>
        <taxon>Marinobacteraceae</taxon>
        <taxon>Marinobacter</taxon>
    </lineage>
</organism>
<keyword evidence="1" id="KW-0472">Membrane</keyword>